<name>A0A1M5EHZ5_9BACT</name>
<organism evidence="1 2">
    <name type="scientific">Flavisolibacter ginsengisoli DSM 18119</name>
    <dbReference type="NCBI Taxonomy" id="1121884"/>
    <lineage>
        <taxon>Bacteria</taxon>
        <taxon>Pseudomonadati</taxon>
        <taxon>Bacteroidota</taxon>
        <taxon>Chitinophagia</taxon>
        <taxon>Chitinophagales</taxon>
        <taxon>Chitinophagaceae</taxon>
        <taxon>Flavisolibacter</taxon>
    </lineage>
</organism>
<evidence type="ECO:0000313" key="1">
    <source>
        <dbReference type="EMBL" id="SHF78827.1"/>
    </source>
</evidence>
<dbReference type="EMBL" id="FQUU01000018">
    <property type="protein sequence ID" value="SHF78827.1"/>
    <property type="molecule type" value="Genomic_DNA"/>
</dbReference>
<dbReference type="STRING" id="1121884.SAMN02745131_03535"/>
<sequence length="826" mass="92628">MAGSKGYSQSKKNLVYVDKAGIIRYTSNKKEAAFFGVNYTVPFAYGYRSHKALGKDLEKAIDADVYHMSRLGLDAFRVHIWDVEISDSLGNLLDNEHLRLFDYLLQKLKERNIKILLTPIAFWGNGYPEQDEKTNGFSSVYGKQNAVVLEAAIKAQENYLQQLFTHINPYTKLAYKDDPGIIAAEINNEPHHTDSRERTTEYINRLAKVIKSTGWGKPIFYNISESPAYAGAVTKASVDGHSFQWYPTGLVAGHEQKGNFLPNVDQYLIPFADSLPAFAHRAKMVYEFDAADILQSNMYPAMARSFRTAGFQWATQFAYDPMATAYANTEYQTHFLNLAYTPSKAISLLIASKAFHMLPRKKNYGSYPADTLFGPFRVSYGNQLSEMNTDGEFYYSNTTNTKPVSPEKLQHIAGVGSSPVIHYEGTGAYFLDKLENGSWRLELMPDALTVKDPFEKASPQKEVVKINWKQNRMEFNLPGLNGNCDVVDINTNQLVKKEGSSFLISPGVYILSDKEGSHSVDAISKEFFAPVQSVTTPLIIHKPTEEVTAGKEYTITATIAGIADDIKASLELRNAANQWKTIECKKGEGYNYSAVIPSEMVIPGILNYRIMVHDTGIIYTFPGNTMGDPYAWDNLANETWQTFVSPANAPLLLYNAMADRQRTNVYNNDWKNNNVALVPGAEPRQLALQTTLGGSNQLMAWQYYFGDKIFGRKDDLSSFTKLVIRARSSRDLSFTVSLINTHAQSFSTNVKAGNEFREIVVPLNNLQPGSILLLPRPYPGFQPLWFHSSSAKPFDNKNLEKLEIRFSGDGFPTGNVSLEIESVWLQ</sequence>
<protein>
    <recommendedName>
        <fullName evidence="3">Cellulase (Glycosyl hydrolase family 5)</fullName>
    </recommendedName>
</protein>
<keyword evidence="2" id="KW-1185">Reference proteome</keyword>
<dbReference type="InterPro" id="IPR017853">
    <property type="entry name" value="GH"/>
</dbReference>
<dbReference type="Gene3D" id="3.20.20.80">
    <property type="entry name" value="Glycosidases"/>
    <property type="match status" value="1"/>
</dbReference>
<gene>
    <name evidence="1" type="ORF">SAMN02745131_03535</name>
</gene>
<accession>A0A1M5EHZ5</accession>
<evidence type="ECO:0000313" key="2">
    <source>
        <dbReference type="Proteomes" id="UP000184048"/>
    </source>
</evidence>
<dbReference type="Proteomes" id="UP000184048">
    <property type="component" value="Unassembled WGS sequence"/>
</dbReference>
<dbReference type="RefSeq" id="WP_245793200.1">
    <property type="nucleotide sequence ID" value="NZ_FQUU01000018.1"/>
</dbReference>
<reference evidence="1 2" key="1">
    <citation type="submission" date="2016-11" db="EMBL/GenBank/DDBJ databases">
        <authorList>
            <person name="Jaros S."/>
            <person name="Januszkiewicz K."/>
            <person name="Wedrychowicz H."/>
        </authorList>
    </citation>
    <scope>NUCLEOTIDE SEQUENCE [LARGE SCALE GENOMIC DNA]</scope>
    <source>
        <strain evidence="1 2">DSM 18119</strain>
    </source>
</reference>
<evidence type="ECO:0008006" key="3">
    <source>
        <dbReference type="Google" id="ProtNLM"/>
    </source>
</evidence>
<proteinExistence type="predicted"/>
<dbReference type="AlphaFoldDB" id="A0A1M5EHZ5"/>
<dbReference type="SUPFAM" id="SSF51445">
    <property type="entry name" value="(Trans)glycosidases"/>
    <property type="match status" value="1"/>
</dbReference>